<dbReference type="PANTHER" id="PTHR35497:SF1">
    <property type="entry name" value="ACYL-UDP-N-ACETYLGLUCOSAMINE O-ACYLTRANSFERASE"/>
    <property type="match status" value="1"/>
</dbReference>
<accession>F6GYK4</accession>
<dbReference type="Proteomes" id="UP000009183">
    <property type="component" value="Chromosome 9"/>
</dbReference>
<proteinExistence type="predicted"/>
<sequence>MFKYKIKVSDAHRAWMKNPEELKHCSTGFDFPSQSGETVQEKVSSLKLLHFYSADE</sequence>
<dbReference type="EMBL" id="FN594972">
    <property type="protein sequence ID" value="CCB45040.1"/>
    <property type="molecule type" value="Genomic_DNA"/>
</dbReference>
<protein>
    <submittedName>
        <fullName evidence="1">Uncharacterized protein</fullName>
    </submittedName>
</protein>
<dbReference type="PANTHER" id="PTHR35497">
    <property type="entry name" value="ACYL-UDP-N-ACETYLGLUCOSAMINE O-ACYLTRANSFERASE"/>
    <property type="match status" value="1"/>
</dbReference>
<keyword evidence="2" id="KW-1185">Reference proteome</keyword>
<evidence type="ECO:0000313" key="1">
    <source>
        <dbReference type="EMBL" id="CCB45040.1"/>
    </source>
</evidence>
<gene>
    <name evidence="1" type="ordered locus">VIT_09s0054g01100</name>
</gene>
<name>F6GYK4_VITVI</name>
<dbReference type="HOGENOM" id="CLU_3018218_0_0_1"/>
<organism evidence="1 2">
    <name type="scientific">Vitis vinifera</name>
    <name type="common">Grape</name>
    <dbReference type="NCBI Taxonomy" id="29760"/>
    <lineage>
        <taxon>Eukaryota</taxon>
        <taxon>Viridiplantae</taxon>
        <taxon>Streptophyta</taxon>
        <taxon>Embryophyta</taxon>
        <taxon>Tracheophyta</taxon>
        <taxon>Spermatophyta</taxon>
        <taxon>Magnoliopsida</taxon>
        <taxon>eudicotyledons</taxon>
        <taxon>Gunneridae</taxon>
        <taxon>Pentapetalae</taxon>
        <taxon>rosids</taxon>
        <taxon>Vitales</taxon>
        <taxon>Vitaceae</taxon>
        <taxon>Viteae</taxon>
        <taxon>Vitis</taxon>
    </lineage>
</organism>
<dbReference type="OrthoDB" id="1876367at2759"/>
<dbReference type="PaxDb" id="29760-VIT_09s0054g01100.t01"/>
<evidence type="ECO:0000313" key="2">
    <source>
        <dbReference type="Proteomes" id="UP000009183"/>
    </source>
</evidence>
<dbReference type="InParanoid" id="F6GYK4"/>
<reference evidence="2" key="1">
    <citation type="journal article" date="2007" name="Nature">
        <title>The grapevine genome sequence suggests ancestral hexaploidization in major angiosperm phyla.</title>
        <authorList>
            <consortium name="The French-Italian Public Consortium for Grapevine Genome Characterization."/>
            <person name="Jaillon O."/>
            <person name="Aury J.-M."/>
            <person name="Noel B."/>
            <person name="Policriti A."/>
            <person name="Clepet C."/>
            <person name="Casagrande A."/>
            <person name="Choisne N."/>
            <person name="Aubourg S."/>
            <person name="Vitulo N."/>
            <person name="Jubin C."/>
            <person name="Vezzi A."/>
            <person name="Legeai F."/>
            <person name="Hugueney P."/>
            <person name="Dasilva C."/>
            <person name="Horner D."/>
            <person name="Mica E."/>
            <person name="Jublot D."/>
            <person name="Poulain J."/>
            <person name="Bruyere C."/>
            <person name="Billault A."/>
            <person name="Segurens B."/>
            <person name="Gouyvenoux M."/>
            <person name="Ugarte E."/>
            <person name="Cattonaro F."/>
            <person name="Anthouard V."/>
            <person name="Vico V."/>
            <person name="Del Fabbro C."/>
            <person name="Alaux M."/>
            <person name="Di Gaspero G."/>
            <person name="Dumas V."/>
            <person name="Felice N."/>
            <person name="Paillard S."/>
            <person name="Juman I."/>
            <person name="Moroldo M."/>
            <person name="Scalabrin S."/>
            <person name="Canaguier A."/>
            <person name="Le Clainche I."/>
            <person name="Malacrida G."/>
            <person name="Durand E."/>
            <person name="Pesole G."/>
            <person name="Laucou V."/>
            <person name="Chatelet P."/>
            <person name="Merdinoglu D."/>
            <person name="Delledonne M."/>
            <person name="Pezzotti M."/>
            <person name="Lecharny A."/>
            <person name="Scarpelli C."/>
            <person name="Artiguenave F."/>
            <person name="Pe M.E."/>
            <person name="Valle G."/>
            <person name="Morgante M."/>
            <person name="Caboche M."/>
            <person name="Adam-Blondon A.-F."/>
            <person name="Weissenbach J."/>
            <person name="Quetier F."/>
            <person name="Wincker P."/>
        </authorList>
    </citation>
    <scope>NUCLEOTIDE SEQUENCE [LARGE SCALE GENOMIC DNA]</scope>
    <source>
        <strain evidence="2">cv. Pinot noir / PN40024</strain>
    </source>
</reference>
<dbReference type="AlphaFoldDB" id="F6GYK4"/>